<evidence type="ECO:0000256" key="9">
    <source>
        <dbReference type="ARBA" id="ARBA00023167"/>
    </source>
</evidence>
<dbReference type="NCBIfam" id="NF010783">
    <property type="entry name" value="PRK14186.1"/>
    <property type="match status" value="1"/>
</dbReference>
<evidence type="ECO:0000259" key="13">
    <source>
        <dbReference type="Pfam" id="PF00763"/>
    </source>
</evidence>
<evidence type="ECO:0000313" key="16">
    <source>
        <dbReference type="Proteomes" id="UP000035068"/>
    </source>
</evidence>
<dbReference type="PANTHER" id="PTHR48099:SF5">
    <property type="entry name" value="C-1-TETRAHYDROFOLATE SYNTHASE, CYTOPLASMIC"/>
    <property type="match status" value="1"/>
</dbReference>
<dbReference type="FunFam" id="3.40.50.720:FF:000094">
    <property type="entry name" value="Bifunctional protein FolD"/>
    <property type="match status" value="1"/>
</dbReference>
<feature type="domain" description="Tetrahydrofolate dehydrogenase/cyclohydrolase catalytic" evidence="13">
    <location>
        <begin position="5"/>
        <end position="119"/>
    </location>
</feature>
<keyword evidence="10 12" id="KW-0511">Multifunctional enzyme</keyword>
<evidence type="ECO:0000256" key="11">
    <source>
        <dbReference type="ARBA" id="ARBA00036357"/>
    </source>
</evidence>
<evidence type="ECO:0000256" key="4">
    <source>
        <dbReference type="ARBA" id="ARBA00022755"/>
    </source>
</evidence>
<comment type="caution">
    <text evidence="12">Lacks conserved residue(s) required for the propagation of feature annotation.</text>
</comment>
<evidence type="ECO:0000256" key="8">
    <source>
        <dbReference type="ARBA" id="ARBA00023102"/>
    </source>
</evidence>
<dbReference type="InterPro" id="IPR020867">
    <property type="entry name" value="THF_DH/CycHdrlase_CS"/>
</dbReference>
<feature type="binding site" evidence="12">
    <location>
        <position position="230"/>
    </location>
    <ligand>
        <name>NADP(+)</name>
        <dbReference type="ChEBI" id="CHEBI:58349"/>
    </ligand>
</feature>
<keyword evidence="9 12" id="KW-0486">Methionine biosynthesis</keyword>
<evidence type="ECO:0000256" key="6">
    <source>
        <dbReference type="ARBA" id="ARBA00022857"/>
    </source>
</evidence>
<keyword evidence="6 12" id="KW-0521">NADP</keyword>
<keyword evidence="16" id="KW-1185">Reference proteome</keyword>
<sequence>MAEIIDGKAIAAEIRGRIKEEAAELKKSNVVPGLAVVLVGEDPASRVYVTMKEKACAEAGIFSDEHKLPVETSEAQLLALIAQLNQDARIDGILVQLPLPAHIDETRVLEAILPQKDVDGFHPYNVGRLATGNPLFQPCTPYGIMKMLEHTGTDLTGKDVVVVGRSNIVGKPVALMCLARHATVTLCHSRTRDLAAKVRAADVVIAAVGRPEMVKGDWVKDGAVVIDVGINRVGEKKLVGDVEYEAASRHAGAITPVPGGVGPMTIAMLLQNTLESAQRRARR</sequence>
<dbReference type="RefSeq" id="WP_040095082.1">
    <property type="nucleotide sequence ID" value="NZ_JWJD01000001.1"/>
</dbReference>
<evidence type="ECO:0000256" key="1">
    <source>
        <dbReference type="ARBA" id="ARBA00004777"/>
    </source>
</evidence>
<comment type="similarity">
    <text evidence="12">Belongs to the tetrahydrofolate dehydrogenase/cyclohydrolase family.</text>
</comment>
<dbReference type="GO" id="GO:0000105">
    <property type="term" value="P:L-histidine biosynthetic process"/>
    <property type="evidence" value="ECO:0007669"/>
    <property type="project" value="UniProtKB-KW"/>
</dbReference>
<dbReference type="GO" id="GO:0009086">
    <property type="term" value="P:methionine biosynthetic process"/>
    <property type="evidence" value="ECO:0007669"/>
    <property type="project" value="UniProtKB-KW"/>
</dbReference>
<dbReference type="Pfam" id="PF00763">
    <property type="entry name" value="THF_DHG_CYH"/>
    <property type="match status" value="1"/>
</dbReference>
<reference evidence="15 16" key="1">
    <citation type="submission" date="2014-12" db="EMBL/GenBank/DDBJ databases">
        <title>Genomes of Geoalkalibacter ferrihydriticus and Geoalkalibacter subterraneus, two haloalkaliphilic metal-reducing members of the Geobacteraceae.</title>
        <authorList>
            <person name="Badalamenti J.P."/>
            <person name="Torres C.I."/>
            <person name="Krajmalnik-Brown R."/>
            <person name="Bond D.R."/>
        </authorList>
    </citation>
    <scope>NUCLEOTIDE SEQUENCE [LARGE SCALE GENOMIC DNA]</scope>
    <source>
        <strain evidence="15 16">DSM 17813</strain>
    </source>
</reference>
<comment type="pathway">
    <text evidence="1 12">One-carbon metabolism; tetrahydrofolate interconversion.</text>
</comment>
<comment type="caution">
    <text evidence="15">The sequence shown here is derived from an EMBL/GenBank/DDBJ whole genome shotgun (WGS) entry which is preliminary data.</text>
</comment>
<gene>
    <name evidence="12" type="primary">folD</name>
    <name evidence="15" type="ORF">GFER_00445</name>
</gene>
<dbReference type="InterPro" id="IPR020630">
    <property type="entry name" value="THF_DH/CycHdrlase_cat_dom"/>
</dbReference>
<dbReference type="AlphaFoldDB" id="A0A0C2HQU5"/>
<dbReference type="NCBIfam" id="NF010785">
    <property type="entry name" value="PRK14188.1"/>
    <property type="match status" value="1"/>
</dbReference>
<dbReference type="GO" id="GO:0005829">
    <property type="term" value="C:cytosol"/>
    <property type="evidence" value="ECO:0007669"/>
    <property type="project" value="TreeGrafter"/>
</dbReference>
<evidence type="ECO:0000256" key="12">
    <source>
        <dbReference type="HAMAP-Rule" id="MF_01576"/>
    </source>
</evidence>
<dbReference type="HAMAP" id="MF_01576">
    <property type="entry name" value="THF_DHG_CYH"/>
    <property type="match status" value="1"/>
</dbReference>
<keyword evidence="5 12" id="KW-0378">Hydrolase</keyword>
<dbReference type="EC" id="1.5.1.5" evidence="12"/>
<dbReference type="UniPathway" id="UPA00193"/>
<dbReference type="NCBIfam" id="NF008058">
    <property type="entry name" value="PRK10792.1"/>
    <property type="match status" value="1"/>
</dbReference>
<name>A0A0C2HQU5_9BACT</name>
<keyword evidence="7 12" id="KW-0560">Oxidoreductase</keyword>
<comment type="subunit">
    <text evidence="12">Homodimer.</text>
</comment>
<keyword evidence="4 12" id="KW-0658">Purine biosynthesis</keyword>
<evidence type="ECO:0000256" key="2">
    <source>
        <dbReference type="ARBA" id="ARBA00022563"/>
    </source>
</evidence>
<dbReference type="SUPFAM" id="SSF51735">
    <property type="entry name" value="NAD(P)-binding Rossmann-fold domains"/>
    <property type="match status" value="1"/>
</dbReference>
<organism evidence="15 16">
    <name type="scientific">Geoalkalibacter ferrihydriticus DSM 17813</name>
    <dbReference type="NCBI Taxonomy" id="1121915"/>
    <lineage>
        <taxon>Bacteria</taxon>
        <taxon>Pseudomonadati</taxon>
        <taxon>Thermodesulfobacteriota</taxon>
        <taxon>Desulfuromonadia</taxon>
        <taxon>Desulfuromonadales</taxon>
        <taxon>Geoalkalibacteraceae</taxon>
        <taxon>Geoalkalibacter</taxon>
    </lineage>
</organism>
<dbReference type="SUPFAM" id="SSF53223">
    <property type="entry name" value="Aminoacid dehydrogenase-like, N-terminal domain"/>
    <property type="match status" value="1"/>
</dbReference>
<dbReference type="InterPro" id="IPR046346">
    <property type="entry name" value="Aminoacid_DH-like_N_sf"/>
</dbReference>
<dbReference type="Gene3D" id="3.40.50.10860">
    <property type="entry name" value="Leucine Dehydrogenase, chain A, domain 1"/>
    <property type="match status" value="1"/>
</dbReference>
<comment type="catalytic activity">
    <reaction evidence="11 12">
        <text>(6R)-5,10-methenyltetrahydrofolate + H2O = (6R)-10-formyltetrahydrofolate + H(+)</text>
        <dbReference type="Rhea" id="RHEA:23700"/>
        <dbReference type="ChEBI" id="CHEBI:15377"/>
        <dbReference type="ChEBI" id="CHEBI:15378"/>
        <dbReference type="ChEBI" id="CHEBI:57455"/>
        <dbReference type="ChEBI" id="CHEBI:195366"/>
        <dbReference type="EC" id="3.5.4.9"/>
    </reaction>
</comment>
<proteinExistence type="inferred from homology"/>
<dbReference type="InterPro" id="IPR020631">
    <property type="entry name" value="THF_DH/CycHdrlase_NAD-bd_dom"/>
</dbReference>
<dbReference type="GO" id="GO:0004477">
    <property type="term" value="F:methenyltetrahydrofolate cyclohydrolase activity"/>
    <property type="evidence" value="ECO:0007669"/>
    <property type="project" value="UniProtKB-UniRule"/>
</dbReference>
<dbReference type="PANTHER" id="PTHR48099">
    <property type="entry name" value="C-1-TETRAHYDROFOLATE SYNTHASE, CYTOPLASMIC-RELATED"/>
    <property type="match status" value="1"/>
</dbReference>
<dbReference type="CDD" id="cd01080">
    <property type="entry name" value="NAD_bind_m-THF_DH_Cyclohyd"/>
    <property type="match status" value="1"/>
</dbReference>
<dbReference type="Pfam" id="PF02882">
    <property type="entry name" value="THF_DHG_CYH_C"/>
    <property type="match status" value="1"/>
</dbReference>
<keyword evidence="8 12" id="KW-0368">Histidine biosynthesis</keyword>
<evidence type="ECO:0000259" key="14">
    <source>
        <dbReference type="Pfam" id="PF02882"/>
    </source>
</evidence>
<comment type="function">
    <text evidence="12">Catalyzes the oxidation of 5,10-methylenetetrahydrofolate to 5,10-methenyltetrahydrofolate and then the hydrolysis of 5,10-methenyltetrahydrofolate to 10-formyltetrahydrofolate.</text>
</comment>
<dbReference type="EC" id="3.5.4.9" evidence="12"/>
<evidence type="ECO:0000256" key="7">
    <source>
        <dbReference type="ARBA" id="ARBA00023002"/>
    </source>
</evidence>
<dbReference type="GO" id="GO:0004488">
    <property type="term" value="F:methylenetetrahydrofolate dehydrogenase (NADP+) activity"/>
    <property type="evidence" value="ECO:0007669"/>
    <property type="project" value="UniProtKB-UniRule"/>
</dbReference>
<dbReference type="PROSITE" id="PS00766">
    <property type="entry name" value="THF_DHG_CYH_1"/>
    <property type="match status" value="1"/>
</dbReference>
<evidence type="ECO:0000256" key="5">
    <source>
        <dbReference type="ARBA" id="ARBA00022801"/>
    </source>
</evidence>
<feature type="domain" description="Tetrahydrofolate dehydrogenase/cyclohydrolase NAD(P)-binding" evidence="14">
    <location>
        <begin position="138"/>
        <end position="280"/>
    </location>
</feature>
<dbReference type="FunFam" id="3.40.50.10860:FF:000001">
    <property type="entry name" value="Bifunctional protein FolD"/>
    <property type="match status" value="1"/>
</dbReference>
<protein>
    <recommendedName>
        <fullName evidence="12">Bifunctional protein FolD</fullName>
    </recommendedName>
    <domain>
        <recommendedName>
            <fullName evidence="12">Methylenetetrahydrofolate dehydrogenase</fullName>
            <ecNumber evidence="12">1.5.1.5</ecNumber>
        </recommendedName>
    </domain>
    <domain>
        <recommendedName>
            <fullName evidence="12">Methenyltetrahydrofolate cyclohydrolase</fullName>
            <ecNumber evidence="12">3.5.4.9</ecNumber>
        </recommendedName>
    </domain>
</protein>
<dbReference type="InterPro" id="IPR036291">
    <property type="entry name" value="NAD(P)-bd_dom_sf"/>
</dbReference>
<accession>A0A0C2HQU5</accession>
<feature type="binding site" evidence="12">
    <location>
        <begin position="164"/>
        <end position="166"/>
    </location>
    <ligand>
        <name>NADP(+)</name>
        <dbReference type="ChEBI" id="CHEBI:58349"/>
    </ligand>
</feature>
<evidence type="ECO:0000313" key="15">
    <source>
        <dbReference type="EMBL" id="KIH77270.1"/>
    </source>
</evidence>
<keyword evidence="3 12" id="KW-0028">Amino-acid biosynthesis</keyword>
<dbReference type="EMBL" id="JWJD01000001">
    <property type="protein sequence ID" value="KIH77270.1"/>
    <property type="molecule type" value="Genomic_DNA"/>
</dbReference>
<keyword evidence="2 12" id="KW-0554">One-carbon metabolism</keyword>
<dbReference type="PRINTS" id="PR00085">
    <property type="entry name" value="THFDHDRGNASE"/>
</dbReference>
<comment type="catalytic activity">
    <reaction evidence="12">
        <text>(6R)-5,10-methylene-5,6,7,8-tetrahydrofolate + NADP(+) = (6R)-5,10-methenyltetrahydrofolate + NADPH</text>
        <dbReference type="Rhea" id="RHEA:22812"/>
        <dbReference type="ChEBI" id="CHEBI:15636"/>
        <dbReference type="ChEBI" id="CHEBI:57455"/>
        <dbReference type="ChEBI" id="CHEBI:57783"/>
        <dbReference type="ChEBI" id="CHEBI:58349"/>
        <dbReference type="EC" id="1.5.1.5"/>
    </reaction>
</comment>
<dbReference type="InterPro" id="IPR000672">
    <property type="entry name" value="THF_DH/CycHdrlase"/>
</dbReference>
<evidence type="ECO:0000256" key="3">
    <source>
        <dbReference type="ARBA" id="ARBA00022605"/>
    </source>
</evidence>
<evidence type="ECO:0000256" key="10">
    <source>
        <dbReference type="ARBA" id="ARBA00023268"/>
    </source>
</evidence>
<dbReference type="PROSITE" id="PS00767">
    <property type="entry name" value="THF_DHG_CYH_2"/>
    <property type="match status" value="1"/>
</dbReference>
<dbReference type="GO" id="GO:0006164">
    <property type="term" value="P:purine nucleotide biosynthetic process"/>
    <property type="evidence" value="ECO:0007669"/>
    <property type="project" value="UniProtKB-KW"/>
</dbReference>
<dbReference type="Gene3D" id="3.40.50.720">
    <property type="entry name" value="NAD(P)-binding Rossmann-like Domain"/>
    <property type="match status" value="1"/>
</dbReference>
<dbReference type="GO" id="GO:0035999">
    <property type="term" value="P:tetrahydrofolate interconversion"/>
    <property type="evidence" value="ECO:0007669"/>
    <property type="project" value="UniProtKB-UniRule"/>
</dbReference>
<dbReference type="Proteomes" id="UP000035068">
    <property type="component" value="Unassembled WGS sequence"/>
</dbReference>